<keyword evidence="2" id="KW-0472">Membrane</keyword>
<reference evidence="3" key="2">
    <citation type="submission" date="2022-06" db="UniProtKB">
        <authorList>
            <consortium name="EnsemblMetazoa"/>
        </authorList>
    </citation>
    <scope>IDENTIFICATION</scope>
    <source>
        <strain evidence="3">PS312</strain>
    </source>
</reference>
<evidence type="ECO:0000256" key="2">
    <source>
        <dbReference type="SAM" id="Phobius"/>
    </source>
</evidence>
<proteinExistence type="predicted"/>
<dbReference type="AlphaFoldDB" id="A0A2A6BNR8"/>
<accession>A0A2A6BNR8</accession>
<feature type="region of interest" description="Disordered" evidence="1">
    <location>
        <begin position="1"/>
        <end position="44"/>
    </location>
</feature>
<reference evidence="4" key="1">
    <citation type="journal article" date="2008" name="Nat. Genet.">
        <title>The Pristionchus pacificus genome provides a unique perspective on nematode lifestyle and parasitism.</title>
        <authorList>
            <person name="Dieterich C."/>
            <person name="Clifton S.W."/>
            <person name="Schuster L.N."/>
            <person name="Chinwalla A."/>
            <person name="Delehaunty K."/>
            <person name="Dinkelacker I."/>
            <person name="Fulton L."/>
            <person name="Fulton R."/>
            <person name="Godfrey J."/>
            <person name="Minx P."/>
            <person name="Mitreva M."/>
            <person name="Roeseler W."/>
            <person name="Tian H."/>
            <person name="Witte H."/>
            <person name="Yang S.P."/>
            <person name="Wilson R.K."/>
            <person name="Sommer R.J."/>
        </authorList>
    </citation>
    <scope>NUCLEOTIDE SEQUENCE [LARGE SCALE GENOMIC DNA]</scope>
    <source>
        <strain evidence="4">PS312</strain>
    </source>
</reference>
<dbReference type="Proteomes" id="UP000005239">
    <property type="component" value="Unassembled WGS sequence"/>
</dbReference>
<evidence type="ECO:0000313" key="3">
    <source>
        <dbReference type="EnsemblMetazoa" id="PPA12863.1"/>
    </source>
</evidence>
<evidence type="ECO:0000256" key="1">
    <source>
        <dbReference type="SAM" id="MobiDB-lite"/>
    </source>
</evidence>
<sequence length="360" mass="40828">MPPKRKSTSKQPEQSVKTSDKRAKTARDEGDEGSSGTTVHDSSVNLDSLPQVSMDLICSVLAARKMYEELQNLRVANRSCKRAIDFYLESKSNIPPIKTIRICDIIDVYRTSFKVELLLPKKSLVLHPRLYDLRFRIVSKLNEGEKFCATIPVRNGKDEVMNAIADALSNTVDEVRIERVRSEEELGRFNRVLGNAKVKFLRVTLDKNYYDEGAGLLSMARVHAVDHFQLCTRSTLWSLEDPESFISEIVKLTKSGMIQSLLWDGKVLNISDQNWNRIAASLNRTCEYDPDDSKLTWNPRADTIDEWNGRRDEAMWVYNRVGLASISAIMKFLTVLVLIALIVAVVQGGGRNKRFKVDGR</sequence>
<gene>
    <name evidence="3" type="primary">WBGene00102417</name>
</gene>
<feature type="compositionally biased region" description="Polar residues" evidence="1">
    <location>
        <begin position="34"/>
        <end position="44"/>
    </location>
</feature>
<keyword evidence="4" id="KW-1185">Reference proteome</keyword>
<evidence type="ECO:0000313" key="4">
    <source>
        <dbReference type="Proteomes" id="UP000005239"/>
    </source>
</evidence>
<accession>A0A8R1UA99</accession>
<organism evidence="3 4">
    <name type="scientific">Pristionchus pacificus</name>
    <name type="common">Parasitic nematode worm</name>
    <dbReference type="NCBI Taxonomy" id="54126"/>
    <lineage>
        <taxon>Eukaryota</taxon>
        <taxon>Metazoa</taxon>
        <taxon>Ecdysozoa</taxon>
        <taxon>Nematoda</taxon>
        <taxon>Chromadorea</taxon>
        <taxon>Rhabditida</taxon>
        <taxon>Rhabditina</taxon>
        <taxon>Diplogasteromorpha</taxon>
        <taxon>Diplogasteroidea</taxon>
        <taxon>Neodiplogasteridae</taxon>
        <taxon>Pristionchus</taxon>
    </lineage>
</organism>
<feature type="compositionally biased region" description="Basic and acidic residues" evidence="1">
    <location>
        <begin position="18"/>
        <end position="28"/>
    </location>
</feature>
<feature type="transmembrane region" description="Helical" evidence="2">
    <location>
        <begin position="321"/>
        <end position="346"/>
    </location>
</feature>
<keyword evidence="2" id="KW-1133">Transmembrane helix</keyword>
<name>A0A2A6BNR8_PRIPA</name>
<protein>
    <submittedName>
        <fullName evidence="3">Uncharacterized protein</fullName>
    </submittedName>
</protein>
<keyword evidence="2" id="KW-0812">Transmembrane</keyword>
<dbReference type="EnsemblMetazoa" id="PPA12863.1">
    <property type="protein sequence ID" value="PPA12863.1"/>
    <property type="gene ID" value="WBGene00102417"/>
</dbReference>